<dbReference type="PROSITE" id="PS00139">
    <property type="entry name" value="THIOL_PROTEASE_CYS"/>
    <property type="match status" value="1"/>
</dbReference>
<keyword evidence="3 4" id="KW-0788">Thiol protease</keyword>
<reference evidence="5" key="1">
    <citation type="submission" date="2021-06" db="EMBL/GenBank/DDBJ databases">
        <title>Novel Mycoplasma species detected in California sea lions (Zalophus californianus) from the USA.</title>
        <authorList>
            <person name="Volokhov D.V."/>
            <person name="Furtak V.A."/>
            <person name="Zagorodnyaya T.A."/>
        </authorList>
    </citation>
    <scope>NUCLEOTIDE SEQUENCE [LARGE SCALE GENOMIC DNA]</scope>
    <source>
        <strain evidence="5">CSL 5346</strain>
    </source>
</reference>
<keyword evidence="1 4" id="KW-0645">Protease</keyword>
<evidence type="ECO:0000313" key="6">
    <source>
        <dbReference type="Proteomes" id="UP000718793"/>
    </source>
</evidence>
<dbReference type="CDD" id="cd00585">
    <property type="entry name" value="Peptidase_C1B"/>
    <property type="match status" value="1"/>
</dbReference>
<evidence type="ECO:0000256" key="4">
    <source>
        <dbReference type="PIRNR" id="PIRNR005700"/>
    </source>
</evidence>
<evidence type="ECO:0000313" key="5">
    <source>
        <dbReference type="EMBL" id="MBU4692271.1"/>
    </source>
</evidence>
<evidence type="ECO:0000256" key="3">
    <source>
        <dbReference type="ARBA" id="ARBA00022807"/>
    </source>
</evidence>
<keyword evidence="6" id="KW-1185">Reference proteome</keyword>
<evidence type="ECO:0000256" key="1">
    <source>
        <dbReference type="ARBA" id="ARBA00022670"/>
    </source>
</evidence>
<dbReference type="Pfam" id="PF03051">
    <property type="entry name" value="Peptidase_C1_2"/>
    <property type="match status" value="1"/>
</dbReference>
<accession>A0ABS6DQ19</accession>
<dbReference type="PANTHER" id="PTHR10363:SF2">
    <property type="entry name" value="BLEOMYCIN HYDROLASE"/>
    <property type="match status" value="1"/>
</dbReference>
<name>A0ABS6DQ19_9MOLU</name>
<dbReference type="PANTHER" id="PTHR10363">
    <property type="entry name" value="BLEOMYCIN HYDROLASE"/>
    <property type="match status" value="1"/>
</dbReference>
<gene>
    <name evidence="5" type="ORF">KQ875_01505</name>
</gene>
<dbReference type="InterPro" id="IPR004134">
    <property type="entry name" value="Peptidase_C1B"/>
</dbReference>
<protein>
    <recommendedName>
        <fullName evidence="4">Aminopeptidase</fullName>
    </recommendedName>
</protein>
<comment type="similarity">
    <text evidence="4">Belongs to the peptidase C1 family.</text>
</comment>
<dbReference type="EMBL" id="JAHMHH010000001">
    <property type="protein sequence ID" value="MBU4692271.1"/>
    <property type="molecule type" value="Genomic_DNA"/>
</dbReference>
<proteinExistence type="inferred from homology"/>
<evidence type="ECO:0000256" key="2">
    <source>
        <dbReference type="ARBA" id="ARBA00022801"/>
    </source>
</evidence>
<dbReference type="RefSeq" id="WP_216488692.1">
    <property type="nucleotide sequence ID" value="NZ_JAHMHH010000001.1"/>
</dbReference>
<dbReference type="InterPro" id="IPR000169">
    <property type="entry name" value="Pept_cys_AS"/>
</dbReference>
<organism evidence="5 6">
    <name type="scientific">Mycoplasma zalophi</name>
    <dbReference type="NCBI Taxonomy" id="191287"/>
    <lineage>
        <taxon>Bacteria</taxon>
        <taxon>Bacillati</taxon>
        <taxon>Mycoplasmatota</taxon>
        <taxon>Mollicutes</taxon>
        <taxon>Mycoplasmataceae</taxon>
        <taxon>Mycoplasma</taxon>
    </lineage>
</organism>
<keyword evidence="2 4" id="KW-0378">Hydrolase</keyword>
<sequence length="443" mass="51532">MKNIDNNLLKQLKENFNKDKSNKVIANAIAKNGIKNASFNNDILKIHNNVFSHEIKQGSITNQQSSGRCWIFASLNMARLEAMKNLNIEDLELSQSYLYFFDKLEKVNTFLQNVIEHGTNLDFNDPLFKYFMDGPADDGGFWEWFLGLINKYGILPKYLMQDTFDAKSSNEFIEILNVKAKEYAYKIIKEAKNNASEQKLQAIKVNALEEIYNIVTKTLGTPPETFDFQYRDKDKNIQKITNITPLEFYKQYIKNILNDKVNLVSDPRKNHPYGKVLSSKYFNSVYESPNNLQLNVPMEELIEASKKSIIDGVSVPFACDVSKFHDRKLGIMDLNIYDYNNTLVNLDLNREQRLNLHQSMPTHLMNIVGVDIDENGEVIKWKVENSWGEDIAFKGIFSMSNEWFKEYNYQCVVDKKYVDEKYLKGLDEEYITLDYTDPLAYLH</sequence>
<keyword evidence="4" id="KW-0031">Aminopeptidase</keyword>
<comment type="caution">
    <text evidence="5">The sequence shown here is derived from an EMBL/GenBank/DDBJ whole genome shotgun (WGS) entry which is preliminary data.</text>
</comment>
<dbReference type="Proteomes" id="UP000718793">
    <property type="component" value="Unassembled WGS sequence"/>
</dbReference>
<dbReference type="PIRSF" id="PIRSF005700">
    <property type="entry name" value="PepC"/>
    <property type="match status" value="1"/>
</dbReference>